<evidence type="ECO:0000256" key="1">
    <source>
        <dbReference type="ARBA" id="ARBA00008061"/>
    </source>
</evidence>
<feature type="compositionally biased region" description="Basic residues" evidence="4">
    <location>
        <begin position="607"/>
        <end position="617"/>
    </location>
</feature>
<dbReference type="InterPro" id="IPR011837">
    <property type="entry name" value="Glycogen_debranch_GlgX"/>
</dbReference>
<dbReference type="InterPro" id="IPR044505">
    <property type="entry name" value="GlgX_Isoamylase_N_E_set"/>
</dbReference>
<dbReference type="Pfam" id="PF02922">
    <property type="entry name" value="CBM_48"/>
    <property type="match status" value="1"/>
</dbReference>
<feature type="compositionally biased region" description="Basic and acidic residues" evidence="4">
    <location>
        <begin position="525"/>
        <end position="538"/>
    </location>
</feature>
<accession>E3IYR9</accession>
<dbReference type="STRING" id="298654.FraEuI1c_0984"/>
<dbReference type="HOGENOM" id="CLU_011725_1_1_11"/>
<dbReference type="InParanoid" id="E3IYR9"/>
<name>E3IYR9_PSEI1</name>
<dbReference type="InterPro" id="IPR017853">
    <property type="entry name" value="GH"/>
</dbReference>
<organism evidence="6 7">
    <name type="scientific">Pseudofrankia inefficax (strain DSM 45817 / CECT 9037 / DDB 130130 / EuI1c)</name>
    <name type="common">Frankia inefficax</name>
    <dbReference type="NCBI Taxonomy" id="298654"/>
    <lineage>
        <taxon>Bacteria</taxon>
        <taxon>Bacillati</taxon>
        <taxon>Actinomycetota</taxon>
        <taxon>Actinomycetes</taxon>
        <taxon>Frankiales</taxon>
        <taxon>Frankiaceae</taxon>
        <taxon>Pseudofrankia</taxon>
    </lineage>
</organism>
<evidence type="ECO:0000256" key="4">
    <source>
        <dbReference type="SAM" id="MobiDB-lite"/>
    </source>
</evidence>
<feature type="compositionally biased region" description="Basic and acidic residues" evidence="4">
    <location>
        <begin position="618"/>
        <end position="629"/>
    </location>
</feature>
<dbReference type="SUPFAM" id="SSF51445">
    <property type="entry name" value="(Trans)glycosidases"/>
    <property type="match status" value="1"/>
</dbReference>
<dbReference type="CDD" id="cd02856">
    <property type="entry name" value="E_set_GDE_Isoamylase_N"/>
    <property type="match status" value="1"/>
</dbReference>
<sequence>MDGTLLSTAKPFTRRRSVCSTSVADVSYTFDSGLVRPDPALPLVLPGAPVPLGVTPDAGGVNVAVVAPGADAVELCLLDPEQGEVRYRLPERSGGVWHGYVRGVRPGQRYGLRAHGPYDPARGLRYNPAKLLLDPYARRVEGTLVPDQAIFGYADGDPYGYLADGTDSAPYVPVGVVTPVPSTVAARAVPAARRGGAPTVTDPTRNRPHTPWPDTVIYELHVRGFTKLHPALPRHLRGTYAGLAHPAVVEHLVGLGVTAVELLPVHAFVSEPVLTERGLSNFWGYNSLGFFAPHPGYAATDDPVSEFRAMVAALHDAGLEVLLDVVYNHTAEQDERGPTLSMRGLDNPVYYRLEPTDARRYRDVTGCGNTLNVTSPHVVRLICDSLRYWVTEMGVDGFRFDLAAALARNPDAFDPDAPVLTAIGQDPVLARTKLIAEPWDVGWGGYQVGAFPPPWAEWNDRFRATVRDTWTARAASAADLGYRITASSDLFDHAGRSPSASVNFVTAHDGFTLADLVSYEHKHNEANLEDNRDGEGHNRSSNHGAEGPTDDPAILERRRRVRRAMLGTLLLSAGVPMLVAGDEFGRSQGGNNNAYCQDNPVSWLGWPRRRAGRGRWPRRSDRPADDEPGPRTGGEAATVPRTGAADQRSTRSPAPDPAGDDPGLPDLVACLLALRRASPALRRPRFFHGGQSTVAHRADMTWFLADGSQMSDADWNAPDPATVVAFIAGDSLDWLGPDGTPASGDSLLLVLHPGGADMDVRLPGDPWATRYDLLLDSTAADLDGARAAIGDPRRPLATYPAGAILSAPWSSLLVLRAQR</sequence>
<dbReference type="InterPro" id="IPR014756">
    <property type="entry name" value="Ig_E-set"/>
</dbReference>
<dbReference type="SUPFAM" id="SSF81296">
    <property type="entry name" value="E set domains"/>
    <property type="match status" value="1"/>
</dbReference>
<feature type="compositionally biased region" description="Low complexity" evidence="4">
    <location>
        <begin position="190"/>
        <end position="199"/>
    </location>
</feature>
<feature type="domain" description="Glycosyl hydrolase family 13 catalytic" evidence="5">
    <location>
        <begin position="219"/>
        <end position="613"/>
    </location>
</feature>
<reference evidence="6 7" key="1">
    <citation type="submission" date="2010-10" db="EMBL/GenBank/DDBJ databases">
        <title>Complete sequence of Frankia sp. EuI1c.</title>
        <authorList>
            <consortium name="US DOE Joint Genome Institute"/>
            <person name="Lucas S."/>
            <person name="Copeland A."/>
            <person name="Lapidus A."/>
            <person name="Cheng J.-F."/>
            <person name="Bruce D."/>
            <person name="Goodwin L."/>
            <person name="Pitluck S."/>
            <person name="Chertkov O."/>
            <person name="Detter J.C."/>
            <person name="Han C."/>
            <person name="Tapia R."/>
            <person name="Land M."/>
            <person name="Hauser L."/>
            <person name="Jeffries C."/>
            <person name="Kyrpides N."/>
            <person name="Ivanova N."/>
            <person name="Mikhailova N."/>
            <person name="Beauchemin N."/>
            <person name="Sen A."/>
            <person name="Sur S.A."/>
            <person name="Gtari M."/>
            <person name="Wall L."/>
            <person name="Tisa L."/>
            <person name="Woyke T."/>
        </authorList>
    </citation>
    <scope>NUCLEOTIDE SEQUENCE [LARGE SCALE GENOMIC DNA]</scope>
    <source>
        <strain evidence="7">DSM 45817 / CECT 9037 / EuI1c</strain>
    </source>
</reference>
<dbReference type="NCBIfam" id="TIGR02100">
    <property type="entry name" value="glgX_debranch"/>
    <property type="match status" value="1"/>
</dbReference>
<dbReference type="InterPro" id="IPR004193">
    <property type="entry name" value="Glyco_hydro_13_N"/>
</dbReference>
<protein>
    <submittedName>
        <fullName evidence="6">Glycogen debranching enzyme GlgX</fullName>
    </submittedName>
</protein>
<dbReference type="KEGG" id="fri:FraEuI1c_0984"/>
<evidence type="ECO:0000256" key="3">
    <source>
        <dbReference type="ARBA" id="ARBA00023295"/>
    </source>
</evidence>
<evidence type="ECO:0000256" key="2">
    <source>
        <dbReference type="ARBA" id="ARBA00022801"/>
    </source>
</evidence>
<dbReference type="PANTHER" id="PTHR43002">
    <property type="entry name" value="GLYCOGEN DEBRANCHING ENZYME"/>
    <property type="match status" value="1"/>
</dbReference>
<proteinExistence type="inferred from homology"/>
<evidence type="ECO:0000259" key="5">
    <source>
        <dbReference type="SMART" id="SM00642"/>
    </source>
</evidence>
<dbReference type="GO" id="GO:0004135">
    <property type="term" value="F:amylo-alpha-1,6-glucosidase activity"/>
    <property type="evidence" value="ECO:0007669"/>
    <property type="project" value="InterPro"/>
</dbReference>
<keyword evidence="7" id="KW-1185">Reference proteome</keyword>
<comment type="similarity">
    <text evidence="1">Belongs to the glycosyl hydrolase 13 family.</text>
</comment>
<evidence type="ECO:0000313" key="6">
    <source>
        <dbReference type="EMBL" id="ADP79057.1"/>
    </source>
</evidence>
<dbReference type="eggNOG" id="COG1523">
    <property type="taxonomic scope" value="Bacteria"/>
</dbReference>
<keyword evidence="3" id="KW-0326">Glycosidase</keyword>
<dbReference type="SMART" id="SM00642">
    <property type="entry name" value="Aamy"/>
    <property type="match status" value="1"/>
</dbReference>
<dbReference type="Proteomes" id="UP000002484">
    <property type="component" value="Chromosome"/>
</dbReference>
<dbReference type="GO" id="GO:0005980">
    <property type="term" value="P:glycogen catabolic process"/>
    <property type="evidence" value="ECO:0007669"/>
    <property type="project" value="InterPro"/>
</dbReference>
<dbReference type="Gene3D" id="3.20.20.80">
    <property type="entry name" value="Glycosidases"/>
    <property type="match status" value="1"/>
</dbReference>
<dbReference type="AlphaFoldDB" id="E3IYR9"/>
<dbReference type="InterPro" id="IPR013780">
    <property type="entry name" value="Glyco_hydro_b"/>
</dbReference>
<dbReference type="InterPro" id="IPR006047">
    <property type="entry name" value="GH13_cat_dom"/>
</dbReference>
<feature type="region of interest" description="Disordered" evidence="4">
    <location>
        <begin position="607"/>
        <end position="663"/>
    </location>
</feature>
<dbReference type="CDD" id="cd11326">
    <property type="entry name" value="AmyAc_Glg_debranch"/>
    <property type="match status" value="1"/>
</dbReference>
<dbReference type="Gene3D" id="2.60.40.1180">
    <property type="entry name" value="Golgi alpha-mannosidase II"/>
    <property type="match status" value="1"/>
</dbReference>
<dbReference type="CAZy" id="CBM48">
    <property type="family name" value="Carbohydrate-Binding Module Family 48"/>
</dbReference>
<keyword evidence="2" id="KW-0378">Hydrolase</keyword>
<dbReference type="Gene3D" id="2.60.40.10">
    <property type="entry name" value="Immunoglobulins"/>
    <property type="match status" value="1"/>
</dbReference>
<feature type="region of interest" description="Disordered" evidence="4">
    <location>
        <begin position="525"/>
        <end position="555"/>
    </location>
</feature>
<gene>
    <name evidence="6" type="ordered locus">FraEuI1c_0984</name>
</gene>
<evidence type="ECO:0000313" key="7">
    <source>
        <dbReference type="Proteomes" id="UP000002484"/>
    </source>
</evidence>
<dbReference type="EMBL" id="CP002299">
    <property type="protein sequence ID" value="ADP79057.1"/>
    <property type="molecule type" value="Genomic_DNA"/>
</dbReference>
<feature type="region of interest" description="Disordered" evidence="4">
    <location>
        <begin position="190"/>
        <end position="211"/>
    </location>
</feature>
<dbReference type="InterPro" id="IPR013783">
    <property type="entry name" value="Ig-like_fold"/>
</dbReference>
<dbReference type="SUPFAM" id="SSF51011">
    <property type="entry name" value="Glycosyl hydrolase domain"/>
    <property type="match status" value="1"/>
</dbReference>
<dbReference type="CAZy" id="GH13">
    <property type="family name" value="Glycoside Hydrolase Family 13"/>
</dbReference>